<dbReference type="Gene3D" id="1.20.5.170">
    <property type="match status" value="1"/>
</dbReference>
<evidence type="ECO:0000259" key="3">
    <source>
        <dbReference type="Pfam" id="PF02172"/>
    </source>
</evidence>
<dbReference type="EMBL" id="JAIPUX010000439">
    <property type="protein sequence ID" value="KAH0630658.1"/>
    <property type="molecule type" value="Genomic_DNA"/>
</dbReference>
<gene>
    <name evidence="4" type="ORF">JD844_013920</name>
</gene>
<evidence type="ECO:0000256" key="1">
    <source>
        <dbReference type="ARBA" id="ARBA00023242"/>
    </source>
</evidence>
<feature type="compositionally biased region" description="Acidic residues" evidence="2">
    <location>
        <begin position="284"/>
        <end position="297"/>
    </location>
</feature>
<dbReference type="InterPro" id="IPR036529">
    <property type="entry name" value="KIX_dom_sf"/>
</dbReference>
<keyword evidence="5" id="KW-1185">Reference proteome</keyword>
<feature type="compositionally biased region" description="Basic and acidic residues" evidence="2">
    <location>
        <begin position="194"/>
        <end position="204"/>
    </location>
</feature>
<feature type="compositionally biased region" description="Basic and acidic residues" evidence="2">
    <location>
        <begin position="298"/>
        <end position="323"/>
    </location>
</feature>
<reference evidence="4 5" key="1">
    <citation type="journal article" date="2022" name="Gigascience">
        <title>A chromosome-level genome assembly and annotation of the desert horned lizard, Phrynosoma platyrhinos, provides insight into chromosomal rearrangements among reptiles.</title>
        <authorList>
            <person name="Koochekian N."/>
            <person name="Ascanio A."/>
            <person name="Farleigh K."/>
            <person name="Card D.C."/>
            <person name="Schield D.R."/>
            <person name="Castoe T.A."/>
            <person name="Jezkova T."/>
        </authorList>
    </citation>
    <scope>NUCLEOTIDE SEQUENCE [LARGE SCALE GENOMIC DNA]</scope>
    <source>
        <strain evidence="4">NK-2021</strain>
    </source>
</reference>
<dbReference type="Pfam" id="PF02172">
    <property type="entry name" value="KIX"/>
    <property type="match status" value="1"/>
</dbReference>
<feature type="domain" description="KIX" evidence="3">
    <location>
        <begin position="815"/>
        <end position="863"/>
    </location>
</feature>
<sequence length="1061" mass="118139">MREKLEGRRETLVSASVREVGRRKGQVTVGRTPLGACLRQLREAQEEWEAAAAGSPEGAQSSLLDLLEQCLALIDRIELLRERKSQRKKEKKAQRLVAARQDGSGGNNKILPPRRGEGLTGGSLEEQHQPLHPSVAPEEEGREASGPWKSKVVVANGQLGGEGEDQDHGDDESDEGSGDGQVLNYSEGGLALIDKMKLLSERKSERKKKKPPRTTRLVAAEQDGSGGNSKTVPPRQSECLVGSPQEEKQQPQHPSLAPEKTCPQEEGREASDPRKSQADQHPDDEQEDQDCGNDEGDKESGDASTHREGSECSDRDDYDEDKDRSARCDALWAKMDKLEQMVDKIQDPSQEKVDALKEKLDCLKYAFFEMKSERSNVLEKKMICLWSALWDNLLQALTALQKAFNRFLPEEMPPFKKESNSLRSFLQVNRNSDTVEKLSDFQGWVNSLQSTLQNYPLLKVGLSCGVQLKEMDAIKRGMGILYSATLLHVLLKQGQEKVDTLQEKVDALKNISLQQVGILKMKIGAVQKQMGALWKVPLKKMMVLPVMVNELSSVLLFGSSKEVNALKKKACDQIFTLKVHLLDAPQNEVDSLWQKLVALEDVLCDIPIKKLEVLAEREKVLRGKVDSLQDNLWNSLEAELKFLRKKLDFLWDAPHRELDELQEVLDELRDYPVYPPQESVGALQNKMGALQKKMGVLGKKMSTLGKKMSKLQKKVSTLEKLSAVQKAGDPLEDEKVMEVDRTGFSEIWNAQDTGTKQMNVAAGKIRDQPPSVVAEMAIVSSLGATKWVCNLYRSSNNVYNDLCISSFGSVKTISPDNDSVAARRKLMAYANQIEEDMYKLANSKTEYHQLVMEKLHAIHKKLDQNLNSPLPRQSITGNDQSALQASWTQPHAVPPVTEQVQPSHSPLSAVRKRSSLGVETAENLALQIPEPSTLSGCKRQNPQQPEEATCAESSEDTLANYTETVTETGSSEPPQKKQKMDTVGRIEVAPFAQELYAAHQKYVKYVTVTINQNMEKVGDLMSRLQEAPHQASALKTTEDAKGLTSILKKALALLKCYLEDS</sequence>
<feature type="compositionally biased region" description="Basic residues" evidence="2">
    <location>
        <begin position="85"/>
        <end position="94"/>
    </location>
</feature>
<comment type="caution">
    <text evidence="4">The sequence shown here is derived from an EMBL/GenBank/DDBJ whole genome shotgun (WGS) entry which is preliminary data.</text>
</comment>
<feature type="region of interest" description="Disordered" evidence="2">
    <location>
        <begin position="932"/>
        <end position="956"/>
    </location>
</feature>
<dbReference type="InterPro" id="IPR003101">
    <property type="entry name" value="KIX_dom"/>
</dbReference>
<feature type="compositionally biased region" description="Acidic residues" evidence="2">
    <location>
        <begin position="162"/>
        <end position="177"/>
    </location>
</feature>
<evidence type="ECO:0000313" key="4">
    <source>
        <dbReference type="EMBL" id="KAH0630658.1"/>
    </source>
</evidence>
<evidence type="ECO:0000313" key="5">
    <source>
        <dbReference type="Proteomes" id="UP000826234"/>
    </source>
</evidence>
<dbReference type="Gene3D" id="1.10.246.20">
    <property type="entry name" value="Coactivator CBP, KIX domain"/>
    <property type="match status" value="1"/>
</dbReference>
<feature type="region of interest" description="Disordered" evidence="2">
    <location>
        <begin position="85"/>
        <end position="323"/>
    </location>
</feature>
<dbReference type="Proteomes" id="UP000826234">
    <property type="component" value="Unassembled WGS sequence"/>
</dbReference>
<name>A0ABQ7TLW9_PHRPL</name>
<proteinExistence type="predicted"/>
<protein>
    <recommendedName>
        <fullName evidence="3">KIX domain-containing protein</fullName>
    </recommendedName>
</protein>
<feature type="compositionally biased region" description="Polar residues" evidence="2">
    <location>
        <begin position="932"/>
        <end position="946"/>
    </location>
</feature>
<dbReference type="SUPFAM" id="SSF47040">
    <property type="entry name" value="Kix domain of CBP (creb binding protein)"/>
    <property type="match status" value="1"/>
</dbReference>
<keyword evidence="1" id="KW-0539">Nucleus</keyword>
<organism evidence="4 5">
    <name type="scientific">Phrynosoma platyrhinos</name>
    <name type="common">Desert horned lizard</name>
    <dbReference type="NCBI Taxonomy" id="52577"/>
    <lineage>
        <taxon>Eukaryota</taxon>
        <taxon>Metazoa</taxon>
        <taxon>Chordata</taxon>
        <taxon>Craniata</taxon>
        <taxon>Vertebrata</taxon>
        <taxon>Euteleostomi</taxon>
        <taxon>Lepidosauria</taxon>
        <taxon>Squamata</taxon>
        <taxon>Bifurcata</taxon>
        <taxon>Unidentata</taxon>
        <taxon>Episquamata</taxon>
        <taxon>Toxicofera</taxon>
        <taxon>Iguania</taxon>
        <taxon>Phrynosomatidae</taxon>
        <taxon>Phrynosomatinae</taxon>
        <taxon>Phrynosoma</taxon>
    </lineage>
</organism>
<accession>A0ABQ7TLW9</accession>
<feature type="compositionally biased region" description="Basic and acidic residues" evidence="2">
    <location>
        <begin position="262"/>
        <end position="283"/>
    </location>
</feature>
<evidence type="ECO:0000256" key="2">
    <source>
        <dbReference type="SAM" id="MobiDB-lite"/>
    </source>
</evidence>